<name>A0A2H8TJ14_9HEMI</name>
<dbReference type="InterPro" id="IPR015943">
    <property type="entry name" value="WD40/YVTN_repeat-like_dom_sf"/>
</dbReference>
<dbReference type="AlphaFoldDB" id="A0A2H8TJ14"/>
<gene>
    <name evidence="2" type="primary">RACK1</name>
</gene>
<protein>
    <submittedName>
        <fullName evidence="2">Guanine nucleotide-binding protein subunit beta-like protein</fullName>
    </submittedName>
</protein>
<dbReference type="InterPro" id="IPR056534">
    <property type="entry name" value="Beta-prop_NWD2_C"/>
</dbReference>
<feature type="domain" description="NWD2 C-terminal beta-propeller" evidence="1">
    <location>
        <begin position="313"/>
        <end position="662"/>
    </location>
</feature>
<sequence length="730" mass="81818">MTRNVNPGLEGIMQALCLSPDNRYAAAYTNNNQTVLLNCLTSEFIVIENPFENGETVSGVNMLNTHLFVHGSFSLCRYDLRGNLESKITTNEDPNQWVLMSVKFITLTCNRFIFWSGRMDDTRMMMQTTKDNNTGPKFYFHSAMAINKEETRLYCCPTKNSYDISQFDFIDNEWKLIKNLKHIGNCTVLQIKLSEDSSSLLGTISNGFCIWDLSLDGTKVLHLPHGVRNITINMMQSNSCMLSADKRFLVAGVRKMLYVWNMETELLIKVLDAHFGRIISLLPLTTGNWNSVITSSIDRSVKVWNINNIFEQVHVIDRHELQIDSISLSHSGLAATVTRGCVGIWDINTGRLIQQLADNLLGAIVTQALITPDGKYIVCSESGNLLIWNRILCRVIFKQQQPGIQQIMLLDEATKCLTVSKQEEINVETQQNIDATAIVRSIPDGKCIYSFDYQVRNVTGMEFKELVVTADGLNLIALASDKGHREALHIFNASNGEYVTKIVLKQSGMKDIMFIVAMPHRANLVAVINPDKGMLFDIRTKKFLKSIPKWGGFCTKDGKYGLYAPTRGGLELLELKKGSSVKTFIPRVAEGVFTVICMFNKTDEYVLYYHSGKKTLRVFRLTDAKMLANYRVPAELSAIETTEDGRAVVIATVDGCLTVLAIADPIKDSFLSALPSRDETWKKKMDKQRTAKLFKAAAAITKFCVSVNESNLKEEVGNSINSSQLILSKG</sequence>
<dbReference type="PANTHER" id="PTHR19871:SF14">
    <property type="entry name" value="DUF4062 DOMAIN-CONTAINING PROTEIN"/>
    <property type="match status" value="1"/>
</dbReference>
<dbReference type="OrthoDB" id="2325716at2759"/>
<accession>A0A2H8TJ14</accession>
<dbReference type="SUPFAM" id="SSF50998">
    <property type="entry name" value="Quinoprotein alcohol dehydrogenase-like"/>
    <property type="match status" value="1"/>
</dbReference>
<dbReference type="PANTHER" id="PTHR19871">
    <property type="entry name" value="BETA TRANSDUCIN-RELATED PROTEIN"/>
    <property type="match status" value="1"/>
</dbReference>
<dbReference type="InterPro" id="IPR001680">
    <property type="entry name" value="WD40_rpt"/>
</dbReference>
<dbReference type="Gene3D" id="2.130.10.10">
    <property type="entry name" value="YVTN repeat-like/Quinoprotein amine dehydrogenase"/>
    <property type="match status" value="2"/>
</dbReference>
<evidence type="ECO:0000313" key="2">
    <source>
        <dbReference type="EMBL" id="MBW13682.1"/>
    </source>
</evidence>
<evidence type="ECO:0000259" key="1">
    <source>
        <dbReference type="Pfam" id="PF23586"/>
    </source>
</evidence>
<dbReference type="InterPro" id="IPR052752">
    <property type="entry name" value="NACHT-WD_repeat"/>
</dbReference>
<dbReference type="SMART" id="SM00320">
    <property type="entry name" value="WD40"/>
    <property type="match status" value="5"/>
</dbReference>
<dbReference type="InterPro" id="IPR011047">
    <property type="entry name" value="Quinoprotein_ADH-like_sf"/>
</dbReference>
<organism evidence="2">
    <name type="scientific">Melanaphis sacchari</name>
    <dbReference type="NCBI Taxonomy" id="742174"/>
    <lineage>
        <taxon>Eukaryota</taxon>
        <taxon>Metazoa</taxon>
        <taxon>Ecdysozoa</taxon>
        <taxon>Arthropoda</taxon>
        <taxon>Hexapoda</taxon>
        <taxon>Insecta</taxon>
        <taxon>Pterygota</taxon>
        <taxon>Neoptera</taxon>
        <taxon>Paraneoptera</taxon>
        <taxon>Hemiptera</taxon>
        <taxon>Sternorrhyncha</taxon>
        <taxon>Aphidomorpha</taxon>
        <taxon>Aphidoidea</taxon>
        <taxon>Aphididae</taxon>
        <taxon>Aphidini</taxon>
        <taxon>Melanaphis</taxon>
    </lineage>
</organism>
<dbReference type="Pfam" id="PF00400">
    <property type="entry name" value="WD40"/>
    <property type="match status" value="1"/>
</dbReference>
<dbReference type="Pfam" id="PF23586">
    <property type="entry name" value="Beta-prop_NWD2_C"/>
    <property type="match status" value="1"/>
</dbReference>
<dbReference type="EMBL" id="GFXV01001877">
    <property type="protein sequence ID" value="MBW13682.1"/>
    <property type="molecule type" value="Transcribed_RNA"/>
</dbReference>
<reference evidence="2" key="1">
    <citation type="submission" date="2017-10" db="EMBL/GenBank/DDBJ databases">
        <title>Transcriptome Assembly of Sugarcane Aphid Adults.</title>
        <authorList>
            <person name="Scully E.D."/>
            <person name="Palmer N.A."/>
            <person name="Geib S.M."/>
            <person name="Sarath G."/>
            <person name="Sattler S.E."/>
        </authorList>
    </citation>
    <scope>NUCLEOTIDE SEQUENCE</scope>
    <source>
        <tissue evidence="2">Whole body</tissue>
    </source>
</reference>
<proteinExistence type="predicted"/>
<dbReference type="SUPFAM" id="SSF69322">
    <property type="entry name" value="Tricorn protease domain 2"/>
    <property type="match status" value="1"/>
</dbReference>